<feature type="compositionally biased region" description="Basic and acidic residues" evidence="1">
    <location>
        <begin position="363"/>
        <end position="378"/>
    </location>
</feature>
<proteinExistence type="predicted"/>
<reference evidence="3" key="1">
    <citation type="journal article" date="2018" name="Nat. Microbiol.">
        <title>Leveraging single-cell genomics to expand the fungal tree of life.</title>
        <authorList>
            <person name="Ahrendt S.R."/>
            <person name="Quandt C.A."/>
            <person name="Ciobanu D."/>
            <person name="Clum A."/>
            <person name="Salamov A."/>
            <person name="Andreopoulos B."/>
            <person name="Cheng J.F."/>
            <person name="Woyke T."/>
            <person name="Pelin A."/>
            <person name="Henrissat B."/>
            <person name="Reynolds N.K."/>
            <person name="Benny G.L."/>
            <person name="Smith M.E."/>
            <person name="James T.Y."/>
            <person name="Grigoriev I.V."/>
        </authorList>
    </citation>
    <scope>NUCLEOTIDE SEQUENCE [LARGE SCALE GENOMIC DNA]</scope>
</reference>
<gene>
    <name evidence="2" type="ORF">BDK51DRAFT_45102</name>
</gene>
<name>A0A4P9WGS0_9FUNG</name>
<evidence type="ECO:0000256" key="1">
    <source>
        <dbReference type="SAM" id="MobiDB-lite"/>
    </source>
</evidence>
<dbReference type="OrthoDB" id="2183190at2759"/>
<dbReference type="EMBL" id="KZ994812">
    <property type="protein sequence ID" value="RKO91999.1"/>
    <property type="molecule type" value="Genomic_DNA"/>
</dbReference>
<accession>A0A4P9WGS0</accession>
<keyword evidence="3" id="KW-1185">Reference proteome</keyword>
<evidence type="ECO:0000313" key="3">
    <source>
        <dbReference type="Proteomes" id="UP000269721"/>
    </source>
</evidence>
<sequence length="494" mass="53434">MAKGKKGEVAGPSYSYSNSARLHPAICRFLVGTISELITFGRALVQPSFYEVITSRTPARMYLDLELEKTATPGDVAAIERQMAEMYPNKSIEERTCLAEDYVNIASVDFDEGFAQKVCRTSSATERVPEMLQLVHATLLTFIKRAFPQCYGRNPVDSGYSQGMPVPQYLSVCRRNKLSFHVVVPQLIFDQDNTSVAFTHTTPDSRLVVLRCMALRKTLELQQSIVDLAPYGKTQQFRILGAGKSGRAPLRHVTVWEQANSPSQWTQSGATSNAAPPRSGTVAFSQLLRSEDLPQNKTTKNGPKKKARPLSKRGKYGGRALGCSAFKKDRLTGGMNVERDATHQLDYSGSGEGGSLLRDIEIPETHGKTSPRRAKEQEGLQGNAHRIYLQKCDGNVSLDAKGERPLLGGDEGLGLLSGGDVRDGEELGAERVAGGNDDLVGVHIIDSADDGAVEGGSGVDAVEGEGEREGVVDVKLDFGFVVGRGLEAGGEDDL</sequence>
<evidence type="ECO:0000313" key="2">
    <source>
        <dbReference type="EMBL" id="RKO91999.1"/>
    </source>
</evidence>
<organism evidence="2 3">
    <name type="scientific">Blyttiomyces helicus</name>
    <dbReference type="NCBI Taxonomy" id="388810"/>
    <lineage>
        <taxon>Eukaryota</taxon>
        <taxon>Fungi</taxon>
        <taxon>Fungi incertae sedis</taxon>
        <taxon>Chytridiomycota</taxon>
        <taxon>Chytridiomycota incertae sedis</taxon>
        <taxon>Chytridiomycetes</taxon>
        <taxon>Chytridiomycetes incertae sedis</taxon>
        <taxon>Blyttiomyces</taxon>
    </lineage>
</organism>
<dbReference type="AlphaFoldDB" id="A0A4P9WGS0"/>
<feature type="compositionally biased region" description="Basic residues" evidence="1">
    <location>
        <begin position="302"/>
        <end position="315"/>
    </location>
</feature>
<dbReference type="Proteomes" id="UP000269721">
    <property type="component" value="Unassembled WGS sequence"/>
</dbReference>
<protein>
    <submittedName>
        <fullName evidence="2">Uncharacterized protein</fullName>
    </submittedName>
</protein>
<feature type="region of interest" description="Disordered" evidence="1">
    <location>
        <begin position="363"/>
        <end position="382"/>
    </location>
</feature>
<feature type="region of interest" description="Disordered" evidence="1">
    <location>
        <begin position="287"/>
        <end position="315"/>
    </location>
</feature>